<dbReference type="Proteomes" id="UP000779900">
    <property type="component" value="Unassembled WGS sequence"/>
</dbReference>
<dbReference type="EMBL" id="VGIR01000114">
    <property type="protein sequence ID" value="MBM3332654.1"/>
    <property type="molecule type" value="Genomic_DNA"/>
</dbReference>
<reference evidence="2" key="1">
    <citation type="submission" date="2019-03" db="EMBL/GenBank/DDBJ databases">
        <title>Lake Tanganyika Metagenome-Assembled Genomes (MAGs).</title>
        <authorList>
            <person name="Tran P."/>
        </authorList>
    </citation>
    <scope>NUCLEOTIDE SEQUENCE</scope>
    <source>
        <strain evidence="2">K_DeepCast_150m_m2_040</strain>
    </source>
</reference>
<name>A0A938BU61_UNCW3</name>
<feature type="coiled-coil region" evidence="1">
    <location>
        <begin position="46"/>
        <end position="73"/>
    </location>
</feature>
<gene>
    <name evidence="2" type="ORF">FJY68_12550</name>
</gene>
<protein>
    <submittedName>
        <fullName evidence="2">Uncharacterized protein</fullName>
    </submittedName>
</protein>
<evidence type="ECO:0000256" key="1">
    <source>
        <dbReference type="SAM" id="Coils"/>
    </source>
</evidence>
<proteinExistence type="predicted"/>
<evidence type="ECO:0000313" key="3">
    <source>
        <dbReference type="Proteomes" id="UP000779900"/>
    </source>
</evidence>
<keyword evidence="1" id="KW-0175">Coiled coil</keyword>
<accession>A0A938BU61</accession>
<comment type="caution">
    <text evidence="2">The sequence shown here is derived from an EMBL/GenBank/DDBJ whole genome shotgun (WGS) entry which is preliminary data.</text>
</comment>
<dbReference type="AlphaFoldDB" id="A0A938BU61"/>
<sequence length="297" mass="32765">MRDEDAGHATETGFERPGLRLRDGWLLGICAILLLAASCGPSKAEYSKVQAENERLKAEIEELRYGAGRLLAEGCGLLRQGDLSAAEHDLGLVVSRHPASPEADSARLLLQRIATYRDSVNAASAAADSARLAEETERLSRATACMRKDHDDFKKRTFYEDEATPVHKGCYAVYLYFSVEDGTAIATELRFRVQYFGDQYLFTHGYAFWLDDSVLDYSPGGITWDGVLTFEGGLREYSDDAVDDSVLPIVEAVVGSKSAKIRFLGRDGKSRDMAISNGQKRAMRRVLDAYRAMGGKV</sequence>
<evidence type="ECO:0000313" key="2">
    <source>
        <dbReference type="EMBL" id="MBM3332654.1"/>
    </source>
</evidence>
<organism evidence="2 3">
    <name type="scientific">candidate division WOR-3 bacterium</name>
    <dbReference type="NCBI Taxonomy" id="2052148"/>
    <lineage>
        <taxon>Bacteria</taxon>
        <taxon>Bacteria division WOR-3</taxon>
    </lineage>
</organism>